<dbReference type="InterPro" id="IPR029058">
    <property type="entry name" value="AB_hydrolase_fold"/>
</dbReference>
<feature type="domain" description="DUF1023" evidence="3">
    <location>
        <begin position="308"/>
        <end position="473"/>
    </location>
</feature>
<gene>
    <name evidence="4" type="ORF">ACFSJS_25465</name>
</gene>
<dbReference type="RefSeq" id="WP_380904384.1">
    <property type="nucleotide sequence ID" value="NZ_JBHUFU010000022.1"/>
</dbReference>
<reference evidence="5" key="1">
    <citation type="journal article" date="2019" name="Int. J. Syst. Evol. Microbiol.">
        <title>The Global Catalogue of Microorganisms (GCM) 10K type strain sequencing project: providing services to taxonomists for standard genome sequencing and annotation.</title>
        <authorList>
            <consortium name="The Broad Institute Genomics Platform"/>
            <consortium name="The Broad Institute Genome Sequencing Center for Infectious Disease"/>
            <person name="Wu L."/>
            <person name="Ma J."/>
        </authorList>
    </citation>
    <scope>NUCLEOTIDE SEQUENCE [LARGE SCALE GENOMIC DNA]</scope>
    <source>
        <strain evidence="5">CGMCC 4.7455</strain>
    </source>
</reference>
<evidence type="ECO:0000256" key="1">
    <source>
        <dbReference type="SAM" id="Coils"/>
    </source>
</evidence>
<evidence type="ECO:0000313" key="5">
    <source>
        <dbReference type="Proteomes" id="UP001597365"/>
    </source>
</evidence>
<keyword evidence="5" id="KW-1185">Reference proteome</keyword>
<proteinExistence type="predicted"/>
<evidence type="ECO:0000256" key="2">
    <source>
        <dbReference type="SAM" id="MobiDB-lite"/>
    </source>
</evidence>
<sequence>MPEHYAELFRQDFSDLDAAAKSWKNLVEKFSDAQNGSGGKVSGPLHAAGWEGESAHFGFAALEATESKLGTASTNVGLIASVLETLSGRMQAAQRKLRNAVRDAEEAGHTVTADGWVEPKKAVDPRYHNDPDYENIQQEANRDLGMYRSRIGDAISDALTASSQAAEALRQIDPFDLDKRYGGEKAREDAQRVADFMGLEEGSVPDSERPGKNAEWWNGLDDSEKRVYLAALPDRIGALDGLPATVRDQANRTVIDNHLNDYALRENSLGIHERSTYASLQKLKDRLDETEASPEHKKLYVLGIGTEGDGKAIVAMGNPDKADHTAVLVPGTDTDLGSMPGQISRIDRLQDAALAQSPNEDVAVISWLGYDAPEIDGSVASKGRAEEGAADLRGFTEGTRAAHEGGRGHLTVTGHSYGTTMVGVAASGGRGLEADDIIALGSPGMGVDKAADLQVDPDHVWVGATQQDPIVKHASNLTLGINPAREGFGAQPIAVNDGGHSSYWDSGKESLRNQGRIIVGHRPNTGEYYHGKESEINPVGPDGTPLLIPG</sequence>
<keyword evidence="4" id="KW-0378">Hydrolase</keyword>
<dbReference type="Pfam" id="PF06259">
    <property type="entry name" value="Abhydrolase_8"/>
    <property type="match status" value="1"/>
</dbReference>
<evidence type="ECO:0000313" key="4">
    <source>
        <dbReference type="EMBL" id="MFD1832968.1"/>
    </source>
</evidence>
<dbReference type="EMBL" id="JBHUFU010000022">
    <property type="protein sequence ID" value="MFD1832968.1"/>
    <property type="molecule type" value="Genomic_DNA"/>
</dbReference>
<name>A0ABW4PTY6_9ACTN</name>
<protein>
    <submittedName>
        <fullName evidence="4">Alpha/beta hydrolase</fullName>
    </submittedName>
</protein>
<evidence type="ECO:0000259" key="3">
    <source>
        <dbReference type="Pfam" id="PF06259"/>
    </source>
</evidence>
<dbReference type="GO" id="GO:0016787">
    <property type="term" value="F:hydrolase activity"/>
    <property type="evidence" value="ECO:0007669"/>
    <property type="project" value="UniProtKB-KW"/>
</dbReference>
<feature type="region of interest" description="Disordered" evidence="2">
    <location>
        <begin position="522"/>
        <end position="550"/>
    </location>
</feature>
<dbReference type="SUPFAM" id="SSF53474">
    <property type="entry name" value="alpha/beta-Hydrolases"/>
    <property type="match status" value="1"/>
</dbReference>
<feature type="coiled-coil region" evidence="1">
    <location>
        <begin position="83"/>
        <end position="110"/>
    </location>
</feature>
<dbReference type="InterPro" id="IPR010427">
    <property type="entry name" value="DUF1023"/>
</dbReference>
<accession>A0ABW4PTY6</accession>
<comment type="caution">
    <text evidence="4">The sequence shown here is derived from an EMBL/GenBank/DDBJ whole genome shotgun (WGS) entry which is preliminary data.</text>
</comment>
<dbReference type="Proteomes" id="UP001597365">
    <property type="component" value="Unassembled WGS sequence"/>
</dbReference>
<organism evidence="4 5">
    <name type="scientific">Streptomyces desertarenae</name>
    <dbReference type="NCBI Taxonomy" id="2666184"/>
    <lineage>
        <taxon>Bacteria</taxon>
        <taxon>Bacillati</taxon>
        <taxon>Actinomycetota</taxon>
        <taxon>Actinomycetes</taxon>
        <taxon>Kitasatosporales</taxon>
        <taxon>Streptomycetaceae</taxon>
        <taxon>Streptomyces</taxon>
    </lineage>
</organism>
<keyword evidence="1" id="KW-0175">Coiled coil</keyword>